<evidence type="ECO:0000313" key="1">
    <source>
        <dbReference type="EMBL" id="THF61620.1"/>
    </source>
</evidence>
<organism evidence="1 2">
    <name type="scientific">Pseudothauera rhizosphaerae</name>
    <dbReference type="NCBI Taxonomy" id="2565932"/>
    <lineage>
        <taxon>Bacteria</taxon>
        <taxon>Pseudomonadati</taxon>
        <taxon>Pseudomonadota</taxon>
        <taxon>Betaproteobacteria</taxon>
        <taxon>Rhodocyclales</taxon>
        <taxon>Zoogloeaceae</taxon>
        <taxon>Pseudothauera</taxon>
    </lineage>
</organism>
<reference evidence="1 2" key="1">
    <citation type="submission" date="2019-04" db="EMBL/GenBank/DDBJ databases">
        <title>Azoarcus rhizosphaerae sp. nov. isolated from rhizosphere of Ficus religiosa.</title>
        <authorList>
            <person name="Lin S.-Y."/>
            <person name="Hameed A."/>
            <person name="Hsu Y.-H."/>
            <person name="Young C.-C."/>
        </authorList>
    </citation>
    <scope>NUCLEOTIDE SEQUENCE [LARGE SCALE GENOMIC DNA]</scope>
    <source>
        <strain evidence="1 2">CC-YHH848</strain>
    </source>
</reference>
<dbReference type="InterPro" id="IPR011330">
    <property type="entry name" value="Glyco_hydro/deAcase_b/a-brl"/>
</dbReference>
<dbReference type="EMBL" id="SSOD01000006">
    <property type="protein sequence ID" value="THF61620.1"/>
    <property type="molecule type" value="Genomic_DNA"/>
</dbReference>
<accession>A0A4V3WB24</accession>
<dbReference type="OrthoDB" id="8597776at2"/>
<dbReference type="Gene3D" id="3.20.20.370">
    <property type="entry name" value="Glycoside hydrolase/deacetylase"/>
    <property type="match status" value="1"/>
</dbReference>
<dbReference type="GO" id="GO:0005975">
    <property type="term" value="P:carbohydrate metabolic process"/>
    <property type="evidence" value="ECO:0007669"/>
    <property type="project" value="InterPro"/>
</dbReference>
<dbReference type="RefSeq" id="WP_136384694.1">
    <property type="nucleotide sequence ID" value="NZ_SSOD01000006.1"/>
</dbReference>
<evidence type="ECO:0000313" key="2">
    <source>
        <dbReference type="Proteomes" id="UP000307956"/>
    </source>
</evidence>
<keyword evidence="2" id="KW-1185">Reference proteome</keyword>
<name>A0A4V3WB24_9RHOO</name>
<sequence>MNVFLTFDIEIWCNDWNALDERFPAAFERYVYGRSAAGEYALPRTLELLAAHGLKGVFFVEPLFSARFGARHLETIVGMIQDAGQEVQLHLHPEWTDEIRPAVFPDKPYKRQHLFHYSLDEQTRLIALGLDLLRGAGARDVNAFRAGSFGANRDTLLAAEACGLRYDSSLNMCASVSGRDIRDAEPFHFPRPHGALQLVPMTVFRDGRGRLRPAQVGACSFAELKDVLADSAARGHGCVTLLSHNFEMLRAGSSKPDKVVVSRFEALCRHLARHRDTLPTRGFHDALEWTPAPPDGALARSGRLATGRRLVEQALRRLN</sequence>
<comment type="caution">
    <text evidence="1">The sequence shown here is derived from an EMBL/GenBank/DDBJ whole genome shotgun (WGS) entry which is preliminary data.</text>
</comment>
<proteinExistence type="predicted"/>
<dbReference type="Proteomes" id="UP000307956">
    <property type="component" value="Unassembled WGS sequence"/>
</dbReference>
<dbReference type="CDD" id="cd10933">
    <property type="entry name" value="CE4_u9"/>
    <property type="match status" value="1"/>
</dbReference>
<protein>
    <submittedName>
        <fullName evidence="1">Polysaccharide deacetylase</fullName>
    </submittedName>
</protein>
<dbReference type="AlphaFoldDB" id="A0A4V3WB24"/>
<dbReference type="SUPFAM" id="SSF88713">
    <property type="entry name" value="Glycoside hydrolase/deacetylase"/>
    <property type="match status" value="1"/>
</dbReference>
<gene>
    <name evidence="1" type="ORF">E6O51_09195</name>
</gene>